<dbReference type="Proteomes" id="UP000467840">
    <property type="component" value="Chromosome 8"/>
</dbReference>
<reference evidence="3 4" key="1">
    <citation type="journal article" date="2020" name="Mol. Plant">
        <title>The Chromosome-Based Rubber Tree Genome Provides New Insights into Spurge Genome Evolution and Rubber Biosynthesis.</title>
        <authorList>
            <person name="Liu J."/>
            <person name="Shi C."/>
            <person name="Shi C.C."/>
            <person name="Li W."/>
            <person name="Zhang Q.J."/>
            <person name="Zhang Y."/>
            <person name="Li K."/>
            <person name="Lu H.F."/>
            <person name="Shi C."/>
            <person name="Zhu S.T."/>
            <person name="Xiao Z.Y."/>
            <person name="Nan H."/>
            <person name="Yue Y."/>
            <person name="Zhu X.G."/>
            <person name="Wu Y."/>
            <person name="Hong X.N."/>
            <person name="Fan G.Y."/>
            <person name="Tong Y."/>
            <person name="Zhang D."/>
            <person name="Mao C.L."/>
            <person name="Liu Y.L."/>
            <person name="Hao S.J."/>
            <person name="Liu W.Q."/>
            <person name="Lv M.Q."/>
            <person name="Zhang H.B."/>
            <person name="Liu Y."/>
            <person name="Hu-Tang G.R."/>
            <person name="Wang J.P."/>
            <person name="Wang J.H."/>
            <person name="Sun Y.H."/>
            <person name="Ni S.B."/>
            <person name="Chen W.B."/>
            <person name="Zhang X.C."/>
            <person name="Jiao Y.N."/>
            <person name="Eichler E.E."/>
            <person name="Li G.H."/>
            <person name="Liu X."/>
            <person name="Gao L.Z."/>
        </authorList>
    </citation>
    <scope>NUCLEOTIDE SEQUENCE [LARGE SCALE GENOMIC DNA]</scope>
    <source>
        <strain evidence="4">cv. GT1</strain>
        <tissue evidence="3">Leaf</tissue>
    </source>
</reference>
<evidence type="ECO:0000256" key="1">
    <source>
        <dbReference type="SAM" id="MobiDB-lite"/>
    </source>
</evidence>
<dbReference type="EMBL" id="JAAGAX010000016">
    <property type="protein sequence ID" value="KAF2288564.1"/>
    <property type="molecule type" value="Genomic_DNA"/>
</dbReference>
<comment type="caution">
    <text evidence="3">The sequence shown here is derived from an EMBL/GenBank/DDBJ whole genome shotgun (WGS) entry which is preliminary data.</text>
</comment>
<proteinExistence type="predicted"/>
<name>A0A6A6KJF4_HEVBR</name>
<gene>
    <name evidence="3" type="ORF">GH714_008608</name>
</gene>
<protein>
    <recommendedName>
        <fullName evidence="2">CS domain-containing protein</fullName>
    </recommendedName>
</protein>
<feature type="domain" description="CS" evidence="2">
    <location>
        <begin position="2"/>
        <end position="99"/>
    </location>
</feature>
<accession>A0A6A6KJF4</accession>
<evidence type="ECO:0000259" key="2">
    <source>
        <dbReference type="PROSITE" id="PS51203"/>
    </source>
</evidence>
<organism evidence="3 4">
    <name type="scientific">Hevea brasiliensis</name>
    <name type="common">Para rubber tree</name>
    <name type="synonym">Siphonia brasiliensis</name>
    <dbReference type="NCBI Taxonomy" id="3981"/>
    <lineage>
        <taxon>Eukaryota</taxon>
        <taxon>Viridiplantae</taxon>
        <taxon>Streptophyta</taxon>
        <taxon>Embryophyta</taxon>
        <taxon>Tracheophyta</taxon>
        <taxon>Spermatophyta</taxon>
        <taxon>Magnoliopsida</taxon>
        <taxon>eudicotyledons</taxon>
        <taxon>Gunneridae</taxon>
        <taxon>Pentapetalae</taxon>
        <taxon>rosids</taxon>
        <taxon>fabids</taxon>
        <taxon>Malpighiales</taxon>
        <taxon>Euphorbiaceae</taxon>
        <taxon>Crotonoideae</taxon>
        <taxon>Micrandreae</taxon>
        <taxon>Hevea</taxon>
    </lineage>
</organism>
<dbReference type="InterPro" id="IPR008978">
    <property type="entry name" value="HSP20-like_chaperone"/>
</dbReference>
<dbReference type="SUPFAM" id="SSF49764">
    <property type="entry name" value="HSP20-like chaperones"/>
    <property type="match status" value="1"/>
</dbReference>
<dbReference type="PROSITE" id="PS51203">
    <property type="entry name" value="CS"/>
    <property type="match status" value="1"/>
</dbReference>
<feature type="compositionally biased region" description="Acidic residues" evidence="1">
    <location>
        <begin position="89"/>
        <end position="101"/>
    </location>
</feature>
<evidence type="ECO:0000313" key="3">
    <source>
        <dbReference type="EMBL" id="KAF2288564.1"/>
    </source>
</evidence>
<dbReference type="GO" id="GO:0006950">
    <property type="term" value="P:response to stress"/>
    <property type="evidence" value="ECO:0007669"/>
    <property type="project" value="UniProtKB-ARBA"/>
</dbReference>
<sequence length="109" mass="12333">MSSTPTIGWAQRLDKLYLNVELPDPKDVDLRLEPDGFSVLPLKMTSITKLKLNCLIMSMDILAAFDDEDDENDEGRTVDFSKFKMARDDPDEEEFKDEDDEAKPSTSAA</sequence>
<evidence type="ECO:0000313" key="4">
    <source>
        <dbReference type="Proteomes" id="UP000467840"/>
    </source>
</evidence>
<dbReference type="AlphaFoldDB" id="A0A6A6KJF4"/>
<dbReference type="InterPro" id="IPR007052">
    <property type="entry name" value="CS_dom"/>
</dbReference>
<feature type="region of interest" description="Disordered" evidence="1">
    <location>
        <begin position="67"/>
        <end position="109"/>
    </location>
</feature>
<feature type="compositionally biased region" description="Basic and acidic residues" evidence="1">
    <location>
        <begin position="74"/>
        <end position="88"/>
    </location>
</feature>
<keyword evidence="4" id="KW-1185">Reference proteome</keyword>
<dbReference type="Gene3D" id="2.60.40.790">
    <property type="match status" value="1"/>
</dbReference>